<evidence type="ECO:0000256" key="1">
    <source>
        <dbReference type="ARBA" id="ARBA00004141"/>
    </source>
</evidence>
<feature type="transmembrane region" description="Helical" evidence="6">
    <location>
        <begin position="325"/>
        <end position="346"/>
    </location>
</feature>
<accession>A0A3N4KYL1</accession>
<dbReference type="PANTHER" id="PTHR12385:SF88">
    <property type="entry name" value="CHOLINE TRANSPORTER-LIKE PROTEIN CTL1"/>
    <property type="match status" value="1"/>
</dbReference>
<feature type="transmembrane region" description="Helical" evidence="6">
    <location>
        <begin position="566"/>
        <end position="585"/>
    </location>
</feature>
<dbReference type="Pfam" id="PF04515">
    <property type="entry name" value="Choline_transpo"/>
    <property type="match status" value="1"/>
</dbReference>
<comment type="function">
    <text evidence="6">Probably involved in transport through the plasma membrane.</text>
</comment>
<comment type="subcellular location">
    <subcellularLocation>
        <location evidence="6">Cell membrane</location>
        <topology evidence="6">Multi-pass membrane protein</topology>
    </subcellularLocation>
    <subcellularLocation>
        <location evidence="1">Membrane</location>
        <topology evidence="1">Multi-pass membrane protein</topology>
    </subcellularLocation>
</comment>
<feature type="transmembrane region" description="Helical" evidence="6">
    <location>
        <begin position="282"/>
        <end position="305"/>
    </location>
</feature>
<dbReference type="InterPro" id="IPR007603">
    <property type="entry name" value="Choline_transptr-like"/>
</dbReference>
<feature type="transmembrane region" description="Helical" evidence="6">
    <location>
        <begin position="353"/>
        <end position="373"/>
    </location>
</feature>
<dbReference type="OrthoDB" id="420519at2759"/>
<feature type="region of interest" description="Disordered" evidence="7">
    <location>
        <begin position="69"/>
        <end position="156"/>
    </location>
</feature>
<dbReference type="GO" id="GO:0022857">
    <property type="term" value="F:transmembrane transporter activity"/>
    <property type="evidence" value="ECO:0007669"/>
    <property type="project" value="UniProtKB-UniRule"/>
</dbReference>
<organism evidence="8 9">
    <name type="scientific">Morchella conica CCBAS932</name>
    <dbReference type="NCBI Taxonomy" id="1392247"/>
    <lineage>
        <taxon>Eukaryota</taxon>
        <taxon>Fungi</taxon>
        <taxon>Dikarya</taxon>
        <taxon>Ascomycota</taxon>
        <taxon>Pezizomycotina</taxon>
        <taxon>Pezizomycetes</taxon>
        <taxon>Pezizales</taxon>
        <taxon>Morchellaceae</taxon>
        <taxon>Morchella</taxon>
    </lineage>
</organism>
<dbReference type="STRING" id="1392247.A0A3N4KYL1"/>
<feature type="transmembrane region" description="Helical" evidence="6">
    <location>
        <begin position="461"/>
        <end position="477"/>
    </location>
</feature>
<feature type="region of interest" description="Disordered" evidence="7">
    <location>
        <begin position="195"/>
        <end position="261"/>
    </location>
</feature>
<protein>
    <recommendedName>
        <fullName evidence="6">Protein PNS1</fullName>
    </recommendedName>
</protein>
<dbReference type="GO" id="GO:0005886">
    <property type="term" value="C:plasma membrane"/>
    <property type="evidence" value="ECO:0007669"/>
    <property type="project" value="UniProtKB-SubCell"/>
</dbReference>
<feature type="transmembrane region" description="Helical" evidence="6">
    <location>
        <begin position="393"/>
        <end position="412"/>
    </location>
</feature>
<feature type="transmembrane region" description="Helical" evidence="6">
    <location>
        <begin position="634"/>
        <end position="652"/>
    </location>
</feature>
<gene>
    <name evidence="8" type="ORF">P167DRAFT_533028</name>
</gene>
<evidence type="ECO:0000256" key="4">
    <source>
        <dbReference type="ARBA" id="ARBA00022989"/>
    </source>
</evidence>
<feature type="transmembrane region" description="Helical" evidence="6">
    <location>
        <begin position="484"/>
        <end position="503"/>
    </location>
</feature>
<evidence type="ECO:0000256" key="6">
    <source>
        <dbReference type="RuleBase" id="RU368066"/>
    </source>
</evidence>
<evidence type="ECO:0000256" key="5">
    <source>
        <dbReference type="ARBA" id="ARBA00023136"/>
    </source>
</evidence>
<evidence type="ECO:0000313" key="9">
    <source>
        <dbReference type="Proteomes" id="UP000277580"/>
    </source>
</evidence>
<reference evidence="8 9" key="1">
    <citation type="journal article" date="2018" name="Nat. Ecol. Evol.">
        <title>Pezizomycetes genomes reveal the molecular basis of ectomycorrhizal truffle lifestyle.</title>
        <authorList>
            <person name="Murat C."/>
            <person name="Payen T."/>
            <person name="Noel B."/>
            <person name="Kuo A."/>
            <person name="Morin E."/>
            <person name="Chen J."/>
            <person name="Kohler A."/>
            <person name="Krizsan K."/>
            <person name="Balestrini R."/>
            <person name="Da Silva C."/>
            <person name="Montanini B."/>
            <person name="Hainaut M."/>
            <person name="Levati E."/>
            <person name="Barry K.W."/>
            <person name="Belfiori B."/>
            <person name="Cichocki N."/>
            <person name="Clum A."/>
            <person name="Dockter R.B."/>
            <person name="Fauchery L."/>
            <person name="Guy J."/>
            <person name="Iotti M."/>
            <person name="Le Tacon F."/>
            <person name="Lindquist E.A."/>
            <person name="Lipzen A."/>
            <person name="Malagnac F."/>
            <person name="Mello A."/>
            <person name="Molinier V."/>
            <person name="Miyauchi S."/>
            <person name="Poulain J."/>
            <person name="Riccioni C."/>
            <person name="Rubini A."/>
            <person name="Sitrit Y."/>
            <person name="Splivallo R."/>
            <person name="Traeger S."/>
            <person name="Wang M."/>
            <person name="Zifcakova L."/>
            <person name="Wipf D."/>
            <person name="Zambonelli A."/>
            <person name="Paolocci F."/>
            <person name="Nowrousian M."/>
            <person name="Ottonello S."/>
            <person name="Baldrian P."/>
            <person name="Spatafora J.W."/>
            <person name="Henrissat B."/>
            <person name="Nagy L.G."/>
            <person name="Aury J.M."/>
            <person name="Wincker P."/>
            <person name="Grigoriev I.V."/>
            <person name="Bonfante P."/>
            <person name="Martin F.M."/>
        </authorList>
    </citation>
    <scope>NUCLEOTIDE SEQUENCE [LARGE SCALE GENOMIC DNA]</scope>
    <source>
        <strain evidence="8 9">CCBAS932</strain>
    </source>
</reference>
<feature type="compositionally biased region" description="Low complexity" evidence="7">
    <location>
        <begin position="116"/>
        <end position="140"/>
    </location>
</feature>
<keyword evidence="5 6" id="KW-0472">Membrane</keyword>
<dbReference type="Proteomes" id="UP000277580">
    <property type="component" value="Unassembled WGS sequence"/>
</dbReference>
<dbReference type="EMBL" id="ML119112">
    <property type="protein sequence ID" value="RPB15654.1"/>
    <property type="molecule type" value="Genomic_DNA"/>
</dbReference>
<dbReference type="InParanoid" id="A0A3N4KYL1"/>
<comment type="similarity">
    <text evidence="2 6">Belongs to the CTL (choline transporter-like) family.</text>
</comment>
<evidence type="ECO:0000256" key="7">
    <source>
        <dbReference type="SAM" id="MobiDB-lite"/>
    </source>
</evidence>
<dbReference type="AlphaFoldDB" id="A0A3N4KYL1"/>
<proteinExistence type="inferred from homology"/>
<evidence type="ECO:0000256" key="3">
    <source>
        <dbReference type="ARBA" id="ARBA00022692"/>
    </source>
</evidence>
<feature type="transmembrane region" description="Helical" evidence="6">
    <location>
        <begin position="433"/>
        <end position="455"/>
    </location>
</feature>
<name>A0A3N4KYL1_9PEZI</name>
<dbReference type="PANTHER" id="PTHR12385">
    <property type="entry name" value="CHOLINE TRANSPORTER-LIKE (SLC FAMILY 44)"/>
    <property type="match status" value="1"/>
</dbReference>
<keyword evidence="4 6" id="KW-1133">Transmembrane helix</keyword>
<evidence type="ECO:0000313" key="8">
    <source>
        <dbReference type="EMBL" id="RPB15654.1"/>
    </source>
</evidence>
<evidence type="ECO:0000256" key="2">
    <source>
        <dbReference type="ARBA" id="ARBA00007168"/>
    </source>
</evidence>
<feature type="transmembrane region" description="Helical" evidence="6">
    <location>
        <begin position="540"/>
        <end position="559"/>
    </location>
</feature>
<feature type="compositionally biased region" description="Basic and acidic residues" evidence="7">
    <location>
        <begin position="142"/>
        <end position="153"/>
    </location>
</feature>
<keyword evidence="3 6" id="KW-0812">Transmembrane</keyword>
<feature type="transmembrane region" description="Helical" evidence="6">
    <location>
        <begin position="664"/>
        <end position="681"/>
    </location>
</feature>
<sequence>MFSEYASRFLAQSQTRMSAIREGRLNNPHNTAPLFHSAADFMPPDEEHEQEVQDFYALKSSRRHFGAYASSNATVQEEDDEEDGDYSGGSTQELRQSGGKGKSRLSVLGNTNTIRSSWRASKSAGSSAVRSTSRTSSVGSDGTEKGEKGKGRMVDIGLDDSVRLGMMPEGIDHSDMVESAVQRPFGGYERRHLLEDEDDDDGADRPPRDICIQMPSDDDEEEEPAFQQFRRPPPPNSNLPDKKSETTFMPRLSSPTQPRGPHMSIIPQQVAYPPLEPPSHDAIWGTLYMVLMTCLFTTSFVVWLHTEKLNLGGLDTVYRTIQSSIHLLTVDTLLAIGVSLVWMYLLRAFVKPLLFLILGAVPIILVALSMYPLIMSYRGKWEGDAPQDKAMRWGSIFPAVMAAFWVFFAWRGKNALGRAIGIIQLACKILGENAALVLLSFGTLGAICVFTWVWVAMFTRMFWMGNYIVGGVPLWHLDTKMMMLATYYIMMYLWTLGICSNIQRATSAATVSQWYFHRHQIPKASSKDIMQAAFTHSTTTLFGTICFSSLVALLVRVPLMVAPRRIAAFIHMFCYSFITSPVASLTNPLTLTYAAIHSQPLIASSRAVAGMRFIDTAGYGTGKHPRTAYKFSKMLLTATRGITALSMGIGAWVTTARDINGGSAYGYIVGLIAGAIGWAVLGATEGCLSNIVDACLVCVGSEGPNGGHCREAQMVFGG</sequence>
<keyword evidence="9" id="KW-1185">Reference proteome</keyword>
<feature type="compositionally biased region" description="Acidic residues" evidence="7">
    <location>
        <begin position="76"/>
        <end position="85"/>
    </location>
</feature>